<gene>
    <name evidence="2" type="ORF">L211DRAFT_836283</name>
</gene>
<dbReference type="InParanoid" id="A0A3N4LRN1"/>
<feature type="compositionally biased region" description="Polar residues" evidence="1">
    <location>
        <begin position="581"/>
        <end position="596"/>
    </location>
</feature>
<dbReference type="PANTHER" id="PTHR22806:SF0">
    <property type="entry name" value="NUCLEOPORIN NUP37"/>
    <property type="match status" value="1"/>
</dbReference>
<feature type="region of interest" description="Disordered" evidence="1">
    <location>
        <begin position="72"/>
        <end position="123"/>
    </location>
</feature>
<dbReference type="Proteomes" id="UP000267821">
    <property type="component" value="Unassembled WGS sequence"/>
</dbReference>
<evidence type="ECO:0008006" key="4">
    <source>
        <dbReference type="Google" id="ProtNLM"/>
    </source>
</evidence>
<dbReference type="InterPro" id="IPR036322">
    <property type="entry name" value="WD40_repeat_dom_sf"/>
</dbReference>
<name>A0A3N4LRN1_9PEZI</name>
<dbReference type="SUPFAM" id="SSF50978">
    <property type="entry name" value="WD40 repeat-like"/>
    <property type="match status" value="1"/>
</dbReference>
<organism evidence="2 3">
    <name type="scientific">Terfezia boudieri ATCC MYA-4762</name>
    <dbReference type="NCBI Taxonomy" id="1051890"/>
    <lineage>
        <taxon>Eukaryota</taxon>
        <taxon>Fungi</taxon>
        <taxon>Dikarya</taxon>
        <taxon>Ascomycota</taxon>
        <taxon>Pezizomycotina</taxon>
        <taxon>Pezizomycetes</taxon>
        <taxon>Pezizales</taxon>
        <taxon>Pezizaceae</taxon>
        <taxon>Terfezia</taxon>
    </lineage>
</organism>
<dbReference type="EMBL" id="ML121537">
    <property type="protein sequence ID" value="RPB25564.1"/>
    <property type="molecule type" value="Genomic_DNA"/>
</dbReference>
<keyword evidence="3" id="KW-1185">Reference proteome</keyword>
<evidence type="ECO:0000313" key="3">
    <source>
        <dbReference type="Proteomes" id="UP000267821"/>
    </source>
</evidence>
<accession>A0A3N4LRN1</accession>
<dbReference type="PANTHER" id="PTHR22806">
    <property type="entry name" value="NUCLEOPORIN NUP37 P37 -RELATED"/>
    <property type="match status" value="1"/>
</dbReference>
<feature type="region of interest" description="Disordered" evidence="1">
    <location>
        <begin position="579"/>
        <end position="632"/>
    </location>
</feature>
<sequence length="723" mass="77633">MLSTLEPRPSKKSQTFTQFTYDLPHRVQCSKYYPVSPQPSSTSKHAATPSIVVYGHDQGVTVVWKGFKVQEKAASEEPELNSRIPQPRGSRKRPSTQSQDLENPGRRRRLRRNVNSPEETEDIWQDILMSKGPPVSRQTKAPIPFSTAPTQDPLRETHTQTVHLGTAVHGLSFLPSTVLSSITSNISVETLVIISDDGSVPLSSRLLKNNIVMAVICSDNSVRLISLPLLPTPSTTPQILTVSGISAHRTLPTAVSLALAPAPPKPDQARTGLSGAPSYEFLIASVSPDISGRLLLWRVALTTSQPRSHNDTPIRFVKPIAPHVVPLSHPAVHVSFNPSSSSSLARHHLLIADTNGGLRVYDTNKRQWLLTLYMDFPPHGQMRKKILGAEWCLDGQAIVVLSGDGEWGIFELVGKGKILPCGKVGETVESSSNGKKRYGLGGNTIFSGSSTASSSTGGGTSIGNRSIRSAFSSSASHLLHAQPQITKGKLVVTVLPSSRTDLFVDITPKGISGDHEMLALDYGNQLVVIPSIQETLAAKKRGSGEKSRAVELKGIVLGGEDVASLDIRWLVAKRSPVATPTAPSSIAGSRPQSQASELDVYGRPKSRRSVRKDDEYDEEDPYYINDDGDMVHGKRPPPEAEKLMPKVQVIVGAGCRLNVFNVEDDALSTSPASKALVVAKTGFVPGLAARVGGLGVSPLGYSSSPMVGGMFASSGLNKRKAMF</sequence>
<dbReference type="GO" id="GO:0031080">
    <property type="term" value="C:nuclear pore outer ring"/>
    <property type="evidence" value="ECO:0007669"/>
    <property type="project" value="InterPro"/>
</dbReference>
<evidence type="ECO:0000256" key="1">
    <source>
        <dbReference type="SAM" id="MobiDB-lite"/>
    </source>
</evidence>
<dbReference type="Gene3D" id="2.130.10.10">
    <property type="entry name" value="YVTN repeat-like/Quinoprotein amine dehydrogenase"/>
    <property type="match status" value="1"/>
</dbReference>
<dbReference type="OrthoDB" id="5323870at2759"/>
<evidence type="ECO:0000313" key="2">
    <source>
        <dbReference type="EMBL" id="RPB25564.1"/>
    </source>
</evidence>
<dbReference type="InterPro" id="IPR037626">
    <property type="entry name" value="NUP37"/>
</dbReference>
<dbReference type="STRING" id="1051890.A0A3N4LRN1"/>
<dbReference type="AlphaFoldDB" id="A0A3N4LRN1"/>
<protein>
    <recommendedName>
        <fullName evidence="4">WD40 repeat-like protein</fullName>
    </recommendedName>
</protein>
<reference evidence="2 3" key="1">
    <citation type="journal article" date="2018" name="Nat. Ecol. Evol.">
        <title>Pezizomycetes genomes reveal the molecular basis of ectomycorrhizal truffle lifestyle.</title>
        <authorList>
            <person name="Murat C."/>
            <person name="Payen T."/>
            <person name="Noel B."/>
            <person name="Kuo A."/>
            <person name="Morin E."/>
            <person name="Chen J."/>
            <person name="Kohler A."/>
            <person name="Krizsan K."/>
            <person name="Balestrini R."/>
            <person name="Da Silva C."/>
            <person name="Montanini B."/>
            <person name="Hainaut M."/>
            <person name="Levati E."/>
            <person name="Barry K.W."/>
            <person name="Belfiori B."/>
            <person name="Cichocki N."/>
            <person name="Clum A."/>
            <person name="Dockter R.B."/>
            <person name="Fauchery L."/>
            <person name="Guy J."/>
            <person name="Iotti M."/>
            <person name="Le Tacon F."/>
            <person name="Lindquist E.A."/>
            <person name="Lipzen A."/>
            <person name="Malagnac F."/>
            <person name="Mello A."/>
            <person name="Molinier V."/>
            <person name="Miyauchi S."/>
            <person name="Poulain J."/>
            <person name="Riccioni C."/>
            <person name="Rubini A."/>
            <person name="Sitrit Y."/>
            <person name="Splivallo R."/>
            <person name="Traeger S."/>
            <person name="Wang M."/>
            <person name="Zifcakova L."/>
            <person name="Wipf D."/>
            <person name="Zambonelli A."/>
            <person name="Paolocci F."/>
            <person name="Nowrousian M."/>
            <person name="Ottonello S."/>
            <person name="Baldrian P."/>
            <person name="Spatafora J.W."/>
            <person name="Henrissat B."/>
            <person name="Nagy L.G."/>
            <person name="Aury J.M."/>
            <person name="Wincker P."/>
            <person name="Grigoriev I.V."/>
            <person name="Bonfante P."/>
            <person name="Martin F.M."/>
        </authorList>
    </citation>
    <scope>NUCLEOTIDE SEQUENCE [LARGE SCALE GENOMIC DNA]</scope>
    <source>
        <strain evidence="2 3">ATCC MYA-4762</strain>
    </source>
</reference>
<proteinExistence type="predicted"/>
<dbReference type="InterPro" id="IPR015943">
    <property type="entry name" value="WD40/YVTN_repeat-like_dom_sf"/>
</dbReference>